<sequence length="139" mass="15281">MTSNPAILLYDGTCGFCDGAVQFILRVDRRNEMRFAALESDFGAAVLQRHPELAGVDSVVYVENPETPDERVTVRSEAALHVAQYLGGPWQALGTVARVVPAPVRDGLYDRFAAIRYRVFGRVDSCALPAPEVRARFIA</sequence>
<gene>
    <name evidence="1" type="ORF">D8S82_14690</name>
</gene>
<reference evidence="1 2" key="1">
    <citation type="submission" date="2018-10" db="EMBL/GenBank/DDBJ databases">
        <title>Draft genome of Mycobacterium hodleri strain B.</title>
        <authorList>
            <person name="Amande T.J."/>
            <person name="Mcgenity T.J."/>
        </authorList>
    </citation>
    <scope>NUCLEOTIDE SEQUENCE [LARGE SCALE GENOMIC DNA]</scope>
    <source>
        <strain evidence="1 2">B</strain>
    </source>
</reference>
<evidence type="ECO:0000313" key="2">
    <source>
        <dbReference type="Proteomes" id="UP000315759"/>
    </source>
</evidence>
<comment type="caution">
    <text evidence="1">The sequence shown here is derived from an EMBL/GenBank/DDBJ whole genome shotgun (WGS) entry which is preliminary data.</text>
</comment>
<proteinExistence type="predicted"/>
<dbReference type="InterPro" id="IPR052927">
    <property type="entry name" value="DCC_oxidoreductase"/>
</dbReference>
<accession>A0A544W0P9</accession>
<dbReference type="RefSeq" id="WP_142552800.1">
    <property type="nucleotide sequence ID" value="NZ_VIFX01000017.1"/>
</dbReference>
<dbReference type="AlphaFoldDB" id="A0A544W0P9"/>
<dbReference type="InterPro" id="IPR007263">
    <property type="entry name" value="DCC1-like"/>
</dbReference>
<protein>
    <submittedName>
        <fullName evidence="1">DUF393 domain-containing protein</fullName>
    </submittedName>
</protein>
<dbReference type="GO" id="GO:0015035">
    <property type="term" value="F:protein-disulfide reductase activity"/>
    <property type="evidence" value="ECO:0007669"/>
    <property type="project" value="InterPro"/>
</dbReference>
<dbReference type="Proteomes" id="UP000315759">
    <property type="component" value="Unassembled WGS sequence"/>
</dbReference>
<dbReference type="PANTHER" id="PTHR33639:SF2">
    <property type="entry name" value="DUF393 DOMAIN-CONTAINING PROTEIN"/>
    <property type="match status" value="1"/>
</dbReference>
<name>A0A544W0P9_9MYCO</name>
<evidence type="ECO:0000313" key="1">
    <source>
        <dbReference type="EMBL" id="TQR85807.1"/>
    </source>
</evidence>
<organism evidence="1 2">
    <name type="scientific">Mycolicibacterium hodleri</name>
    <dbReference type="NCBI Taxonomy" id="49897"/>
    <lineage>
        <taxon>Bacteria</taxon>
        <taxon>Bacillati</taxon>
        <taxon>Actinomycetota</taxon>
        <taxon>Actinomycetes</taxon>
        <taxon>Mycobacteriales</taxon>
        <taxon>Mycobacteriaceae</taxon>
        <taxon>Mycolicibacterium</taxon>
    </lineage>
</organism>
<dbReference type="EMBL" id="VIFX01000017">
    <property type="protein sequence ID" value="TQR85807.1"/>
    <property type="molecule type" value="Genomic_DNA"/>
</dbReference>
<keyword evidence="2" id="KW-1185">Reference proteome</keyword>
<dbReference type="Pfam" id="PF04134">
    <property type="entry name" value="DCC1-like"/>
    <property type="match status" value="1"/>
</dbReference>
<dbReference type="PANTHER" id="PTHR33639">
    <property type="entry name" value="THIOL-DISULFIDE OXIDOREDUCTASE DCC"/>
    <property type="match status" value="1"/>
</dbReference>